<feature type="domain" description="Gamma tubulin complex component C-terminal" evidence="6">
    <location>
        <begin position="46"/>
        <end position="184"/>
    </location>
</feature>
<keyword evidence="4 5" id="KW-0206">Cytoskeleton</keyword>
<dbReference type="Proteomes" id="UP001626550">
    <property type="component" value="Unassembled WGS sequence"/>
</dbReference>
<name>A0ABD2PME2_9PLAT</name>
<proteinExistence type="inferred from homology"/>
<evidence type="ECO:0000256" key="4">
    <source>
        <dbReference type="ARBA" id="ARBA00023212"/>
    </source>
</evidence>
<comment type="subcellular location">
    <subcellularLocation>
        <location evidence="5">Cytoplasm</location>
        <location evidence="5">Cytoskeleton</location>
        <location evidence="5">Microtubule organizing center</location>
    </subcellularLocation>
</comment>
<evidence type="ECO:0000256" key="5">
    <source>
        <dbReference type="RuleBase" id="RU363050"/>
    </source>
</evidence>
<comment type="caution">
    <text evidence="7">The sequence shown here is derived from an EMBL/GenBank/DDBJ whole genome shotgun (WGS) entry which is preliminary data.</text>
</comment>
<dbReference type="AlphaFoldDB" id="A0ABD2PME2"/>
<dbReference type="Pfam" id="PF04130">
    <property type="entry name" value="GCP_C_terminal"/>
    <property type="match status" value="1"/>
</dbReference>
<evidence type="ECO:0000313" key="8">
    <source>
        <dbReference type="Proteomes" id="UP001626550"/>
    </source>
</evidence>
<gene>
    <name evidence="7" type="ORF">Ciccas_013896</name>
</gene>
<reference evidence="7 8" key="1">
    <citation type="submission" date="2024-11" db="EMBL/GenBank/DDBJ databases">
        <title>Adaptive evolution of stress response genes in parasites aligns with host niche diversity.</title>
        <authorList>
            <person name="Hahn C."/>
            <person name="Resl P."/>
        </authorList>
    </citation>
    <scope>NUCLEOTIDE SEQUENCE [LARGE SCALE GENOMIC DNA]</scope>
    <source>
        <strain evidence="7">EGGRZ-B1_66</strain>
        <tissue evidence="7">Body</tissue>
    </source>
</reference>
<dbReference type="InterPro" id="IPR007259">
    <property type="entry name" value="GCP"/>
</dbReference>
<evidence type="ECO:0000256" key="2">
    <source>
        <dbReference type="ARBA" id="ARBA00022490"/>
    </source>
</evidence>
<evidence type="ECO:0000256" key="1">
    <source>
        <dbReference type="ARBA" id="ARBA00010337"/>
    </source>
</evidence>
<dbReference type="PANTHER" id="PTHR19302">
    <property type="entry name" value="GAMMA TUBULIN COMPLEX PROTEIN"/>
    <property type="match status" value="1"/>
</dbReference>
<feature type="non-terminal residue" evidence="7">
    <location>
        <position position="185"/>
    </location>
</feature>
<accession>A0ABD2PME2</accession>
<dbReference type="EMBL" id="JBJKFK010006983">
    <property type="protein sequence ID" value="KAL3307586.1"/>
    <property type="molecule type" value="Genomic_DNA"/>
</dbReference>
<keyword evidence="8" id="KW-1185">Reference proteome</keyword>
<organism evidence="7 8">
    <name type="scientific">Cichlidogyrus casuarinus</name>
    <dbReference type="NCBI Taxonomy" id="1844966"/>
    <lineage>
        <taxon>Eukaryota</taxon>
        <taxon>Metazoa</taxon>
        <taxon>Spiralia</taxon>
        <taxon>Lophotrochozoa</taxon>
        <taxon>Platyhelminthes</taxon>
        <taxon>Monogenea</taxon>
        <taxon>Monopisthocotylea</taxon>
        <taxon>Dactylogyridea</taxon>
        <taxon>Ancyrocephalidae</taxon>
        <taxon>Cichlidogyrus</taxon>
    </lineage>
</organism>
<evidence type="ECO:0000313" key="7">
    <source>
        <dbReference type="EMBL" id="KAL3307586.1"/>
    </source>
</evidence>
<dbReference type="GO" id="GO:0005874">
    <property type="term" value="C:microtubule"/>
    <property type="evidence" value="ECO:0007669"/>
    <property type="project" value="UniProtKB-KW"/>
</dbReference>
<dbReference type="GO" id="GO:0005815">
    <property type="term" value="C:microtubule organizing center"/>
    <property type="evidence" value="ECO:0007669"/>
    <property type="project" value="UniProtKB-SubCell"/>
</dbReference>
<dbReference type="InterPro" id="IPR042241">
    <property type="entry name" value="GCP_C_sf"/>
</dbReference>
<evidence type="ECO:0000256" key="3">
    <source>
        <dbReference type="ARBA" id="ARBA00022701"/>
    </source>
</evidence>
<keyword evidence="2 5" id="KW-0963">Cytoplasm</keyword>
<keyword evidence="3 5" id="KW-0493">Microtubule</keyword>
<dbReference type="InterPro" id="IPR040457">
    <property type="entry name" value="GCP_C"/>
</dbReference>
<dbReference type="Gene3D" id="1.20.120.1900">
    <property type="entry name" value="Gamma-tubulin complex, C-terminal domain"/>
    <property type="match status" value="1"/>
</dbReference>
<sequence>MTRLRESFAVLCTRVVLDAPHDFSPKHGFHLGLKELQISPGKGLNFHMDLRISWPLNLIFSPVEEMCQAYNLLFNQLMRLSLLCSVLDDLYLQLQLLSYTSSDESLMQLHLTRHEMLFTVLSLRAYFTQRCLDPAWSEFQGVVAPASNWNIDGDLAHGSKLKLLQVHSLHNVNQAHKHCLDSLLR</sequence>
<comment type="similarity">
    <text evidence="1 5">Belongs to the TUBGCP family.</text>
</comment>
<protein>
    <recommendedName>
        <fullName evidence="5">Gamma-tubulin complex component</fullName>
    </recommendedName>
</protein>
<evidence type="ECO:0000259" key="6">
    <source>
        <dbReference type="Pfam" id="PF04130"/>
    </source>
</evidence>